<feature type="chain" id="PRO_5021004976" evidence="10">
    <location>
        <begin position="23"/>
        <end position="1040"/>
    </location>
</feature>
<evidence type="ECO:0000259" key="11">
    <source>
        <dbReference type="Pfam" id="PF00593"/>
    </source>
</evidence>
<keyword evidence="7 8" id="KW-0998">Cell outer membrane</keyword>
<keyword evidence="10" id="KW-0732">Signal</keyword>
<name>A0A4V2X9K6_9BACT</name>
<dbReference type="NCBIfam" id="TIGR04056">
    <property type="entry name" value="OMP_RagA_SusC"/>
    <property type="match status" value="1"/>
</dbReference>
<dbReference type="InterPro" id="IPR012910">
    <property type="entry name" value="Plug_dom"/>
</dbReference>
<dbReference type="Gene3D" id="2.40.170.20">
    <property type="entry name" value="TonB-dependent receptor, beta-barrel domain"/>
    <property type="match status" value="1"/>
</dbReference>
<keyword evidence="2 8" id="KW-0813">Transport</keyword>
<dbReference type="InterPro" id="IPR037066">
    <property type="entry name" value="Plug_dom_sf"/>
</dbReference>
<reference evidence="13 14" key="1">
    <citation type="submission" date="2019-02" db="EMBL/GenBank/DDBJ databases">
        <title>Arundinibacter roseus gen. nov., sp. nov., a new member of the family Cytophagaceae.</title>
        <authorList>
            <person name="Szuroczki S."/>
            <person name="Khayer B."/>
            <person name="Sproer C."/>
            <person name="Toumi M."/>
            <person name="Szabo A."/>
            <person name="Felfoldi T."/>
            <person name="Schumann P."/>
            <person name="Toth E."/>
        </authorList>
    </citation>
    <scope>NUCLEOTIDE SEQUENCE [LARGE SCALE GENOMIC DNA]</scope>
    <source>
        <strain evidence="13 14">DMA-k-7a</strain>
    </source>
</reference>
<dbReference type="Proteomes" id="UP000295706">
    <property type="component" value="Unassembled WGS sequence"/>
</dbReference>
<evidence type="ECO:0000313" key="14">
    <source>
        <dbReference type="Proteomes" id="UP000295706"/>
    </source>
</evidence>
<evidence type="ECO:0000256" key="7">
    <source>
        <dbReference type="ARBA" id="ARBA00023237"/>
    </source>
</evidence>
<dbReference type="InterPro" id="IPR023997">
    <property type="entry name" value="TonB-dep_OMP_SusC/RagA_CS"/>
</dbReference>
<keyword evidence="4 8" id="KW-0812">Transmembrane</keyword>
<dbReference type="SUPFAM" id="SSF56935">
    <property type="entry name" value="Porins"/>
    <property type="match status" value="1"/>
</dbReference>
<dbReference type="GO" id="GO:0009279">
    <property type="term" value="C:cell outer membrane"/>
    <property type="evidence" value="ECO:0007669"/>
    <property type="project" value="UniProtKB-SubCell"/>
</dbReference>
<feature type="signal peptide" evidence="10">
    <location>
        <begin position="1"/>
        <end position="22"/>
    </location>
</feature>
<dbReference type="Gene3D" id="2.60.40.1120">
    <property type="entry name" value="Carboxypeptidase-like, regulatory domain"/>
    <property type="match status" value="1"/>
</dbReference>
<evidence type="ECO:0000256" key="8">
    <source>
        <dbReference type="PROSITE-ProRule" id="PRU01360"/>
    </source>
</evidence>
<evidence type="ECO:0000256" key="1">
    <source>
        <dbReference type="ARBA" id="ARBA00004571"/>
    </source>
</evidence>
<comment type="similarity">
    <text evidence="8 9">Belongs to the TonB-dependent receptor family.</text>
</comment>
<keyword evidence="3 8" id="KW-1134">Transmembrane beta strand</keyword>
<keyword evidence="14" id="KW-1185">Reference proteome</keyword>
<evidence type="ECO:0000256" key="6">
    <source>
        <dbReference type="ARBA" id="ARBA00023136"/>
    </source>
</evidence>
<dbReference type="Pfam" id="PF13715">
    <property type="entry name" value="CarbopepD_reg_2"/>
    <property type="match status" value="1"/>
</dbReference>
<accession>A0A4V2X9K6</accession>
<evidence type="ECO:0000256" key="2">
    <source>
        <dbReference type="ARBA" id="ARBA00022448"/>
    </source>
</evidence>
<evidence type="ECO:0000256" key="10">
    <source>
        <dbReference type="SAM" id="SignalP"/>
    </source>
</evidence>
<evidence type="ECO:0000259" key="12">
    <source>
        <dbReference type="Pfam" id="PF07715"/>
    </source>
</evidence>
<dbReference type="InterPro" id="IPR039426">
    <property type="entry name" value="TonB-dep_rcpt-like"/>
</dbReference>
<dbReference type="InterPro" id="IPR008969">
    <property type="entry name" value="CarboxyPept-like_regulatory"/>
</dbReference>
<dbReference type="InterPro" id="IPR000531">
    <property type="entry name" value="Beta-barrel_TonB"/>
</dbReference>
<dbReference type="EMBL" id="SMJU01000008">
    <property type="protein sequence ID" value="TDB64125.1"/>
    <property type="molecule type" value="Genomic_DNA"/>
</dbReference>
<evidence type="ECO:0000256" key="9">
    <source>
        <dbReference type="RuleBase" id="RU003357"/>
    </source>
</evidence>
<dbReference type="AlphaFoldDB" id="A0A4V2X9K6"/>
<dbReference type="PROSITE" id="PS52016">
    <property type="entry name" value="TONB_DEPENDENT_REC_3"/>
    <property type="match status" value="1"/>
</dbReference>
<keyword evidence="6 8" id="KW-0472">Membrane</keyword>
<dbReference type="RefSeq" id="WP_132118823.1">
    <property type="nucleotide sequence ID" value="NZ_SMJU01000008.1"/>
</dbReference>
<dbReference type="NCBIfam" id="TIGR04057">
    <property type="entry name" value="SusC_RagA_signa"/>
    <property type="match status" value="1"/>
</dbReference>
<comment type="caution">
    <text evidence="13">The sequence shown here is derived from an EMBL/GenBank/DDBJ whole genome shotgun (WGS) entry which is preliminary data.</text>
</comment>
<dbReference type="Gene3D" id="2.170.130.10">
    <property type="entry name" value="TonB-dependent receptor, plug domain"/>
    <property type="match status" value="1"/>
</dbReference>
<comment type="subcellular location">
    <subcellularLocation>
        <location evidence="1 8">Cell outer membrane</location>
        <topology evidence="1 8">Multi-pass membrane protein</topology>
    </subcellularLocation>
</comment>
<keyword evidence="5 9" id="KW-0798">TonB box</keyword>
<feature type="domain" description="TonB-dependent receptor plug" evidence="12">
    <location>
        <begin position="122"/>
        <end position="245"/>
    </location>
</feature>
<evidence type="ECO:0000256" key="5">
    <source>
        <dbReference type="ARBA" id="ARBA00023077"/>
    </source>
</evidence>
<proteinExistence type="inferred from homology"/>
<evidence type="ECO:0000313" key="13">
    <source>
        <dbReference type="EMBL" id="TDB64125.1"/>
    </source>
</evidence>
<dbReference type="Pfam" id="PF07715">
    <property type="entry name" value="Plug"/>
    <property type="match status" value="1"/>
</dbReference>
<sequence>MKKIVQFCMSCLLLLLGPIALAQQGQINVTGKVTTEKDGSTLPGVSVGIKGTSQGTLTDENGNFRLMVPNSNAILVFSSIGFISKEEPVGTRTSFTISLAEDAKILNEVVVTALGISREKKALGYASQQVDSEELVQNRQPNLVNALQGKVAGVTITSTGGAPGQGARILIRGINSIDVNRDNQPLFVIDGILLDNSTSTFGQSAELRGMSNRAADINPDDIETINILKGGAATALYGLRGANGVVVITTKSGKSGSLRANFSSTFGTENVNKFPEVQDKYTIGYSGVYNPQDFFPSWGPTIAEARQIDPTHPEKLYNHFKDAYQTGKQFQNNLSFSGGTDKVTFLSSLSHLHHEGVIPFTSFDKYSIRLNTQVKFTEKFSTSANLNFVNSGGERYNADRFSESLSYWSPRYDVRDYIKPDGTMNTYGNNNPLYGALTNKLEDNVNRLIGGLNFNYSPLNWLSFNYRVGIDTYSENRTRTAPGPRGFADEYVYEDNGMGFVYQYNTSFRSLTSTFTASGTTQLGENLKGTLRLGHDLYERRIRSFGAEGNELTVYNYFDLRNAKTITPAQGAEDYRLMGVFGELTFDYKDFLYLTFTGRNDITSSLRQPNNSFFYPSASVGYVFSQHFDLPTYLSLGKVRASYAKIGKDALPYSTTTGFASYTNLPTGLTGFTRGALLGDPNLRPEFTETLETGLELGFFGNRLGVDLTYYHSLSKDQIINVNVSSSTGYVRAAINSGTMRNQGVELVLRGRPIQKTNFSWDVNLNFSANRNKILSIREGLTEITYASQFGYSGATTTMKLLAGQAYGNLYGTSMQRYYENSAEEDPLLLDRSRPIVIGANGFPVRNTTQKLLGNSLPDWIGGLNNNFRYRDFTLSALFDARVGQERYNQLGNFFSAFGIAKYTENRDETIVFDGVLADGTPNTKPVFLGQGVGPDGVNYGNGYYRNVHRTLSENFIEDASWVRLRSLRLAYNLPGSLLEKSLFRSIQLSVTGNNLWLGTKYTGYDPETSSNSSGSNVDGFSGFTYPAVRSFLFTLNVGF</sequence>
<evidence type="ECO:0000256" key="3">
    <source>
        <dbReference type="ARBA" id="ARBA00022452"/>
    </source>
</evidence>
<dbReference type="InterPro" id="IPR023996">
    <property type="entry name" value="TonB-dep_OMP_SusC/RagA"/>
</dbReference>
<organism evidence="13 14">
    <name type="scientific">Arundinibacter roseus</name>
    <dbReference type="NCBI Taxonomy" id="2070510"/>
    <lineage>
        <taxon>Bacteria</taxon>
        <taxon>Pseudomonadati</taxon>
        <taxon>Bacteroidota</taxon>
        <taxon>Cytophagia</taxon>
        <taxon>Cytophagales</taxon>
        <taxon>Spirosomataceae</taxon>
        <taxon>Arundinibacter</taxon>
    </lineage>
</organism>
<protein>
    <submittedName>
        <fullName evidence="13">SusC/RagA family TonB-linked outer membrane protein</fullName>
    </submittedName>
</protein>
<evidence type="ECO:0000256" key="4">
    <source>
        <dbReference type="ARBA" id="ARBA00022692"/>
    </source>
</evidence>
<gene>
    <name evidence="13" type="ORF">EZE20_14385</name>
</gene>
<feature type="domain" description="TonB-dependent receptor-like beta-barrel" evidence="11">
    <location>
        <begin position="426"/>
        <end position="996"/>
    </location>
</feature>
<dbReference type="InterPro" id="IPR036942">
    <property type="entry name" value="Beta-barrel_TonB_sf"/>
</dbReference>
<dbReference type="OrthoDB" id="9768177at2"/>
<dbReference type="Pfam" id="PF00593">
    <property type="entry name" value="TonB_dep_Rec_b-barrel"/>
    <property type="match status" value="1"/>
</dbReference>
<dbReference type="SUPFAM" id="SSF49464">
    <property type="entry name" value="Carboxypeptidase regulatory domain-like"/>
    <property type="match status" value="1"/>
</dbReference>